<organism evidence="9 10">
    <name type="scientific">Caulobacter vibrioides</name>
    <name type="common">Caulobacter crescentus</name>
    <dbReference type="NCBI Taxonomy" id="155892"/>
    <lineage>
        <taxon>Bacteria</taxon>
        <taxon>Pseudomonadati</taxon>
        <taxon>Pseudomonadota</taxon>
        <taxon>Alphaproteobacteria</taxon>
        <taxon>Caulobacterales</taxon>
        <taxon>Caulobacteraceae</taxon>
        <taxon>Caulobacter</taxon>
    </lineage>
</organism>
<comment type="cofactor">
    <cofactor evidence="1">
        <name>FAD</name>
        <dbReference type="ChEBI" id="CHEBI:57692"/>
    </cofactor>
</comment>
<keyword evidence="7 9" id="KW-0503">Monooxygenase</keyword>
<dbReference type="InterPro" id="IPR023753">
    <property type="entry name" value="FAD/NAD-binding_dom"/>
</dbReference>
<dbReference type="InterPro" id="IPR050775">
    <property type="entry name" value="FAD-binding_Monooxygenases"/>
</dbReference>
<evidence type="ECO:0000313" key="10">
    <source>
        <dbReference type="Proteomes" id="UP000215616"/>
    </source>
</evidence>
<dbReference type="PANTHER" id="PTHR43098:SF3">
    <property type="entry name" value="L-ORNITHINE N(5)-MONOOXYGENASE-RELATED"/>
    <property type="match status" value="1"/>
</dbReference>
<sequence>MKTQPTVPPEIHAAEEVDVVVVGAGFTGLYQLHRLRQLGFSVRLLEAGADLGGIWYWNCYPGARVDTHVPMYEFSSEDLWRDWTWTERFPAWDELRRYFHYVDQKLDLSRDIRFNTRVEGAEFDRDRNQWVVSILDGGAVRARFLVLCTGFAAKPYIPDIAGLERFEGVKHHTAWWPQDGLDMTDKRVGVIGTGASGVQVVQEAARVAAQLTVFQRTPILALAMQQCSLDEATQRDMKRDYPARFARRRESFGGFDFHASGKSALEVSP</sequence>
<evidence type="ECO:0000256" key="4">
    <source>
        <dbReference type="ARBA" id="ARBA00022827"/>
    </source>
</evidence>
<proteinExistence type="inferred from homology"/>
<dbReference type="Proteomes" id="UP000215616">
    <property type="component" value="Unassembled WGS sequence"/>
</dbReference>
<dbReference type="Pfam" id="PF07992">
    <property type="entry name" value="Pyr_redox_2"/>
    <property type="match status" value="1"/>
</dbReference>
<evidence type="ECO:0000256" key="5">
    <source>
        <dbReference type="ARBA" id="ARBA00022857"/>
    </source>
</evidence>
<evidence type="ECO:0000256" key="3">
    <source>
        <dbReference type="ARBA" id="ARBA00022630"/>
    </source>
</evidence>
<feature type="domain" description="FAD/NAD(P)-binding" evidence="8">
    <location>
        <begin position="18"/>
        <end position="237"/>
    </location>
</feature>
<dbReference type="InterPro" id="IPR036188">
    <property type="entry name" value="FAD/NAD-bd_sf"/>
</dbReference>
<dbReference type="PRINTS" id="PR00411">
    <property type="entry name" value="PNDRDTASEI"/>
</dbReference>
<dbReference type="EMBL" id="NCDQ01000575">
    <property type="protein sequence ID" value="OYW97919.1"/>
    <property type="molecule type" value="Genomic_DNA"/>
</dbReference>
<gene>
    <name evidence="9" type="ORF">B7Z12_20765</name>
</gene>
<feature type="non-terminal residue" evidence="9">
    <location>
        <position position="269"/>
    </location>
</feature>
<evidence type="ECO:0000259" key="8">
    <source>
        <dbReference type="Pfam" id="PF07992"/>
    </source>
</evidence>
<evidence type="ECO:0000256" key="6">
    <source>
        <dbReference type="ARBA" id="ARBA00023002"/>
    </source>
</evidence>
<keyword evidence="5" id="KW-0521">NADP</keyword>
<dbReference type="SUPFAM" id="SSF51905">
    <property type="entry name" value="FAD/NAD(P)-binding domain"/>
    <property type="match status" value="1"/>
</dbReference>
<evidence type="ECO:0000256" key="7">
    <source>
        <dbReference type="ARBA" id="ARBA00023033"/>
    </source>
</evidence>
<evidence type="ECO:0000256" key="2">
    <source>
        <dbReference type="ARBA" id="ARBA00010139"/>
    </source>
</evidence>
<protein>
    <submittedName>
        <fullName evidence="9">Cyclopentanone 1,2-monooxygenase</fullName>
    </submittedName>
</protein>
<keyword evidence="4" id="KW-0274">FAD</keyword>
<comment type="caution">
    <text evidence="9">The sequence shown here is derived from an EMBL/GenBank/DDBJ whole genome shotgun (WGS) entry which is preliminary data.</text>
</comment>
<evidence type="ECO:0000313" key="9">
    <source>
        <dbReference type="EMBL" id="OYW97919.1"/>
    </source>
</evidence>
<evidence type="ECO:0000256" key="1">
    <source>
        <dbReference type="ARBA" id="ARBA00001974"/>
    </source>
</evidence>
<dbReference type="Gene3D" id="3.50.50.60">
    <property type="entry name" value="FAD/NAD(P)-binding domain"/>
    <property type="match status" value="1"/>
</dbReference>
<dbReference type="AlphaFoldDB" id="A0A258CQM1"/>
<accession>A0A258CQM1</accession>
<dbReference type="GO" id="GO:0004497">
    <property type="term" value="F:monooxygenase activity"/>
    <property type="evidence" value="ECO:0007669"/>
    <property type="project" value="UniProtKB-KW"/>
</dbReference>
<reference evidence="9 10" key="1">
    <citation type="submission" date="2017-03" db="EMBL/GenBank/DDBJ databases">
        <title>Lifting the veil on microbial sulfur biogeochemistry in mining wastewaters.</title>
        <authorList>
            <person name="Kantor R.S."/>
            <person name="Colenbrander Nelson T."/>
            <person name="Marshall S."/>
            <person name="Bennett D."/>
            <person name="Apte S."/>
            <person name="Camacho D."/>
            <person name="Thomas B.C."/>
            <person name="Warren L.A."/>
            <person name="Banfield J.F."/>
        </authorList>
    </citation>
    <scope>NUCLEOTIDE SEQUENCE [LARGE SCALE GENOMIC DNA]</scope>
    <source>
        <strain evidence="9">32-67-7</strain>
    </source>
</reference>
<comment type="similarity">
    <text evidence="2">Belongs to the FAD-binding monooxygenase family.</text>
</comment>
<keyword evidence="3" id="KW-0285">Flavoprotein</keyword>
<dbReference type="PANTHER" id="PTHR43098">
    <property type="entry name" value="L-ORNITHINE N(5)-MONOOXYGENASE-RELATED"/>
    <property type="match status" value="1"/>
</dbReference>
<name>A0A258CQM1_CAUVI</name>
<keyword evidence="6" id="KW-0560">Oxidoreductase</keyword>